<organism evidence="2 3">
    <name type="scientific">Paraburkholderia fungorum</name>
    <dbReference type="NCBI Taxonomy" id="134537"/>
    <lineage>
        <taxon>Bacteria</taxon>
        <taxon>Pseudomonadati</taxon>
        <taxon>Pseudomonadota</taxon>
        <taxon>Betaproteobacteria</taxon>
        <taxon>Burkholderiales</taxon>
        <taxon>Burkholderiaceae</taxon>
        <taxon>Paraburkholderia</taxon>
    </lineage>
</organism>
<evidence type="ECO:0000313" key="2">
    <source>
        <dbReference type="EMBL" id="RKF45019.1"/>
    </source>
</evidence>
<evidence type="ECO:0000256" key="1">
    <source>
        <dbReference type="SAM" id="SignalP"/>
    </source>
</evidence>
<dbReference type="Proteomes" id="UP000283709">
    <property type="component" value="Unassembled WGS sequence"/>
</dbReference>
<dbReference type="EMBL" id="MCAS01000017">
    <property type="protein sequence ID" value="RKF45019.1"/>
    <property type="molecule type" value="Genomic_DNA"/>
</dbReference>
<sequence length="137" mass="15011">MKKLFALSCLLVAVPAFAAAPKCQTQTIGQHTSKICITEVPFQHDYYTLSVDNAVILSVPDDYIENVSLTHTIPENAAIEFPLSYQGTPTVTIQGGCLPVSEKQTTGSKTVGIEVARVCSFKWGKEQIVKDLRFSFE</sequence>
<evidence type="ECO:0008006" key="4">
    <source>
        <dbReference type="Google" id="ProtNLM"/>
    </source>
</evidence>
<proteinExistence type="predicted"/>
<evidence type="ECO:0000313" key="3">
    <source>
        <dbReference type="Proteomes" id="UP000283709"/>
    </source>
</evidence>
<name>A0A420GIF1_9BURK</name>
<protein>
    <recommendedName>
        <fullName evidence="4">Lipoprotein</fullName>
    </recommendedName>
</protein>
<feature type="signal peptide" evidence="1">
    <location>
        <begin position="1"/>
        <end position="18"/>
    </location>
</feature>
<gene>
    <name evidence="2" type="ORF">BCY88_27890</name>
</gene>
<dbReference type="RefSeq" id="WP_120345605.1">
    <property type="nucleotide sequence ID" value="NZ_MCAS01000017.1"/>
</dbReference>
<accession>A0A420GIF1</accession>
<comment type="caution">
    <text evidence="2">The sequence shown here is derived from an EMBL/GenBank/DDBJ whole genome shotgun (WGS) entry which is preliminary data.</text>
</comment>
<reference evidence="2 3" key="1">
    <citation type="submission" date="2016-07" db="EMBL/GenBank/DDBJ databases">
        <title>Genome analysis of Burkholderia fungorum ES3-20.</title>
        <authorList>
            <person name="Xu D."/>
            <person name="Yao R."/>
            <person name="Zheng S."/>
        </authorList>
    </citation>
    <scope>NUCLEOTIDE SEQUENCE [LARGE SCALE GENOMIC DNA]</scope>
    <source>
        <strain evidence="2 3">ES3-20</strain>
    </source>
</reference>
<dbReference type="OrthoDB" id="7063247at2"/>
<feature type="chain" id="PRO_5019395620" description="Lipoprotein" evidence="1">
    <location>
        <begin position="19"/>
        <end position="137"/>
    </location>
</feature>
<keyword evidence="1" id="KW-0732">Signal</keyword>
<dbReference type="AlphaFoldDB" id="A0A420GIF1"/>